<dbReference type="InterPro" id="IPR050980">
    <property type="entry name" value="2C_sensor_his_kinase"/>
</dbReference>
<organism evidence="13">
    <name type="scientific">Mesorhizobium sp. WSM2240</name>
    <dbReference type="NCBI Taxonomy" id="3228851"/>
    <lineage>
        <taxon>Bacteria</taxon>
        <taxon>Pseudomonadati</taxon>
        <taxon>Pseudomonadota</taxon>
        <taxon>Alphaproteobacteria</taxon>
        <taxon>Hyphomicrobiales</taxon>
        <taxon>Phyllobacteriaceae</taxon>
        <taxon>Mesorhizobium</taxon>
    </lineage>
</organism>
<accession>A0AAU8CS79</accession>
<feature type="domain" description="Histidine kinase" evidence="11">
    <location>
        <begin position="269"/>
        <end position="481"/>
    </location>
</feature>
<dbReference type="Pfam" id="PF02518">
    <property type="entry name" value="HATPase_c"/>
    <property type="match status" value="1"/>
</dbReference>
<dbReference type="SMART" id="SM00387">
    <property type="entry name" value="HATPase_c"/>
    <property type="match status" value="1"/>
</dbReference>
<evidence type="ECO:0000256" key="6">
    <source>
        <dbReference type="ARBA" id="ARBA00022741"/>
    </source>
</evidence>
<comment type="subcellular location">
    <subcellularLocation>
        <location evidence="2">Membrane</location>
    </subcellularLocation>
</comment>
<keyword evidence="10" id="KW-0812">Transmembrane</keyword>
<evidence type="ECO:0000259" key="11">
    <source>
        <dbReference type="PROSITE" id="PS50109"/>
    </source>
</evidence>
<dbReference type="InterPro" id="IPR005467">
    <property type="entry name" value="His_kinase_dom"/>
</dbReference>
<feature type="compositionally biased region" description="Polar residues" evidence="9">
    <location>
        <begin position="1"/>
        <end position="12"/>
    </location>
</feature>
<dbReference type="Gene3D" id="3.30.565.10">
    <property type="entry name" value="Histidine kinase-like ATPase, C-terminal domain"/>
    <property type="match status" value="1"/>
</dbReference>
<evidence type="ECO:0000256" key="5">
    <source>
        <dbReference type="ARBA" id="ARBA00022679"/>
    </source>
</evidence>
<dbReference type="GO" id="GO:0005524">
    <property type="term" value="F:ATP binding"/>
    <property type="evidence" value="ECO:0007669"/>
    <property type="project" value="UniProtKB-KW"/>
</dbReference>
<dbReference type="GO" id="GO:0016020">
    <property type="term" value="C:membrane"/>
    <property type="evidence" value="ECO:0007669"/>
    <property type="project" value="UniProtKB-SubCell"/>
</dbReference>
<reference evidence="13" key="1">
    <citation type="submission" date="2024-06" db="EMBL/GenBank/DDBJ databases">
        <title>Mesorhizobium karijinii sp. nov., a symbiont of the iconic Swainsona formosa from arid Australia.</title>
        <authorList>
            <person name="Hill Y.J."/>
            <person name="Watkin E.L.J."/>
            <person name="O'Hara G.W."/>
            <person name="Terpolilli J."/>
            <person name="Tye M.L."/>
            <person name="Kohlmeier M.G."/>
        </authorList>
    </citation>
    <scope>NUCLEOTIDE SEQUENCE</scope>
    <source>
        <strain evidence="13">WSM2240</strain>
    </source>
</reference>
<evidence type="ECO:0000256" key="1">
    <source>
        <dbReference type="ARBA" id="ARBA00000085"/>
    </source>
</evidence>
<keyword evidence="4" id="KW-0597">Phosphoprotein</keyword>
<keyword evidence="8" id="KW-0067">ATP-binding</keyword>
<dbReference type="EC" id="2.7.13.3" evidence="3"/>
<feature type="transmembrane region" description="Helical" evidence="10">
    <location>
        <begin position="29"/>
        <end position="50"/>
    </location>
</feature>
<gene>
    <name evidence="13" type="ORF">ABVK50_00525</name>
</gene>
<evidence type="ECO:0000256" key="10">
    <source>
        <dbReference type="SAM" id="Phobius"/>
    </source>
</evidence>
<feature type="domain" description="HAMP" evidence="12">
    <location>
        <begin position="200"/>
        <end position="255"/>
    </location>
</feature>
<feature type="transmembrane region" description="Helical" evidence="10">
    <location>
        <begin position="179"/>
        <end position="198"/>
    </location>
</feature>
<dbReference type="PANTHER" id="PTHR44936">
    <property type="entry name" value="SENSOR PROTEIN CREC"/>
    <property type="match status" value="1"/>
</dbReference>
<protein>
    <recommendedName>
        <fullName evidence="3">histidine kinase</fullName>
        <ecNumber evidence="3">2.7.13.3</ecNumber>
    </recommendedName>
</protein>
<keyword evidence="10" id="KW-1133">Transmembrane helix</keyword>
<dbReference type="RefSeq" id="WP_353643306.1">
    <property type="nucleotide sequence ID" value="NZ_CP159253.1"/>
</dbReference>
<evidence type="ECO:0000256" key="3">
    <source>
        <dbReference type="ARBA" id="ARBA00012438"/>
    </source>
</evidence>
<feature type="region of interest" description="Disordered" evidence="9">
    <location>
        <begin position="1"/>
        <end position="20"/>
    </location>
</feature>
<dbReference type="InterPro" id="IPR036890">
    <property type="entry name" value="HATPase_C_sf"/>
</dbReference>
<evidence type="ECO:0000256" key="7">
    <source>
        <dbReference type="ARBA" id="ARBA00022777"/>
    </source>
</evidence>
<dbReference type="AlphaFoldDB" id="A0AAU8CS79"/>
<proteinExistence type="predicted"/>
<dbReference type="PANTHER" id="PTHR44936:SF10">
    <property type="entry name" value="SENSOR PROTEIN RSTB"/>
    <property type="match status" value="1"/>
</dbReference>
<dbReference type="PROSITE" id="PS50885">
    <property type="entry name" value="HAMP"/>
    <property type="match status" value="1"/>
</dbReference>
<comment type="catalytic activity">
    <reaction evidence="1">
        <text>ATP + protein L-histidine = ADP + protein N-phospho-L-histidine.</text>
        <dbReference type="EC" id="2.7.13.3"/>
    </reaction>
</comment>
<evidence type="ECO:0000256" key="8">
    <source>
        <dbReference type="ARBA" id="ARBA00022840"/>
    </source>
</evidence>
<dbReference type="InterPro" id="IPR003660">
    <property type="entry name" value="HAMP_dom"/>
</dbReference>
<dbReference type="PRINTS" id="PR00344">
    <property type="entry name" value="BCTRLSENSOR"/>
</dbReference>
<dbReference type="GO" id="GO:0007165">
    <property type="term" value="P:signal transduction"/>
    <property type="evidence" value="ECO:0007669"/>
    <property type="project" value="InterPro"/>
</dbReference>
<evidence type="ECO:0000256" key="9">
    <source>
        <dbReference type="SAM" id="MobiDB-lite"/>
    </source>
</evidence>
<sequence>MTENTTPETSAGSDRGRSVPLSRGLSLKLLVLTVLFVLIAEVLIFLPSIANFRLRWLEERLGTAAAVSTVLVEDGAANLSRAVQDDVLRAIGAKAIAVRDEGVSRLLVVADMPPQVDQHIDLAAAGPMDAMMGALDTLFFGGGRMLRVFGKVGDSDKEFEIVVPDKKLRSAMLVYSRNVAFLSLLISLITATLVFYAINRIMIRPIRAMTGSMLAFSRAPDDPGRIIEPEDRADEIGVAERELAGMQRQLQKTLSEQKHLADLGLAVSKINHDMRNILASAQLMSDRLRLVKDPTVQSFIPKLVRTLDRAVSYSEGVMAYGRTQEAPPSRRRLRLKQLVDDVQELLGIDPDGGIEFVNAVDPGFEVDADSEQLFRVLTNLCRNALEAMAADRERAVVNRLSVSAERIGSVSRIFVADTGPGLPQKARDNLFAAFRGSARSGGTGLGLAIAHELVRAHGGSLDLVESVGGRTVFSVTIPDQPVRLEDARGSLRRPA</sequence>
<dbReference type="PROSITE" id="PS50109">
    <property type="entry name" value="HIS_KIN"/>
    <property type="match status" value="1"/>
</dbReference>
<keyword evidence="5" id="KW-0808">Transferase</keyword>
<name>A0AAU8CS79_9HYPH</name>
<dbReference type="InterPro" id="IPR003594">
    <property type="entry name" value="HATPase_dom"/>
</dbReference>
<evidence type="ECO:0000256" key="2">
    <source>
        <dbReference type="ARBA" id="ARBA00004370"/>
    </source>
</evidence>
<dbReference type="Gene3D" id="6.10.340.10">
    <property type="match status" value="1"/>
</dbReference>
<keyword evidence="7 13" id="KW-0418">Kinase</keyword>
<dbReference type="InterPro" id="IPR004358">
    <property type="entry name" value="Sig_transdc_His_kin-like_C"/>
</dbReference>
<dbReference type="SUPFAM" id="SSF55874">
    <property type="entry name" value="ATPase domain of HSP90 chaperone/DNA topoisomerase II/histidine kinase"/>
    <property type="match status" value="1"/>
</dbReference>
<evidence type="ECO:0000259" key="12">
    <source>
        <dbReference type="PROSITE" id="PS50885"/>
    </source>
</evidence>
<evidence type="ECO:0000256" key="4">
    <source>
        <dbReference type="ARBA" id="ARBA00022553"/>
    </source>
</evidence>
<dbReference type="GO" id="GO:0004673">
    <property type="term" value="F:protein histidine kinase activity"/>
    <property type="evidence" value="ECO:0007669"/>
    <property type="project" value="UniProtKB-EC"/>
</dbReference>
<keyword evidence="6" id="KW-0547">Nucleotide-binding</keyword>
<dbReference type="CDD" id="cd00075">
    <property type="entry name" value="HATPase"/>
    <property type="match status" value="1"/>
</dbReference>
<evidence type="ECO:0000313" key="13">
    <source>
        <dbReference type="EMBL" id="XCG49161.1"/>
    </source>
</evidence>
<keyword evidence="10" id="KW-0472">Membrane</keyword>
<dbReference type="EMBL" id="CP159253">
    <property type="protein sequence ID" value="XCG49161.1"/>
    <property type="molecule type" value="Genomic_DNA"/>
</dbReference>